<dbReference type="OrthoDB" id="9788704at2"/>
<organism evidence="2 4">
    <name type="scientific">Caproicibacter fermentans</name>
    <dbReference type="NCBI Taxonomy" id="2576756"/>
    <lineage>
        <taxon>Bacteria</taxon>
        <taxon>Bacillati</taxon>
        <taxon>Bacillota</taxon>
        <taxon>Clostridia</taxon>
        <taxon>Eubacteriales</taxon>
        <taxon>Acutalibacteraceae</taxon>
        <taxon>Caproicibacter</taxon>
    </lineage>
</organism>
<reference evidence="2 4" key="1">
    <citation type="submission" date="2019-09" db="EMBL/GenBank/DDBJ databases">
        <title>Genome sequence of Clostridium sp. EA1.</title>
        <authorList>
            <person name="Poehlein A."/>
            <person name="Bengelsdorf F.R."/>
            <person name="Daniel R."/>
        </authorList>
    </citation>
    <scope>NUCLEOTIDE SEQUENCE [LARGE SCALE GENOMIC DNA]</scope>
    <source>
        <strain evidence="2 4">EA1</strain>
    </source>
</reference>
<dbReference type="Proteomes" id="UP000515909">
    <property type="component" value="Chromosome"/>
</dbReference>
<evidence type="ECO:0000313" key="5">
    <source>
        <dbReference type="Proteomes" id="UP000515909"/>
    </source>
</evidence>
<dbReference type="SUPFAM" id="SSF46600">
    <property type="entry name" value="C-terminal UvrC-binding domain of UvrB"/>
    <property type="match status" value="1"/>
</dbReference>
<keyword evidence="2" id="KW-0808">Transferase</keyword>
<dbReference type="GO" id="GO:1990170">
    <property type="term" value="P:stress response to cadmium ion"/>
    <property type="evidence" value="ECO:0007669"/>
    <property type="project" value="TreeGrafter"/>
</dbReference>
<dbReference type="Proteomes" id="UP000469440">
    <property type="component" value="Unassembled WGS sequence"/>
</dbReference>
<dbReference type="GO" id="GO:1990169">
    <property type="term" value="P:stress response to copper ion"/>
    <property type="evidence" value="ECO:0007669"/>
    <property type="project" value="TreeGrafter"/>
</dbReference>
<dbReference type="InterPro" id="IPR036876">
    <property type="entry name" value="UVR_dom_sf"/>
</dbReference>
<dbReference type="InterPro" id="IPR001943">
    <property type="entry name" value="UVR_dom"/>
</dbReference>
<evidence type="ECO:0000313" key="3">
    <source>
        <dbReference type="EMBL" id="QNK41072.1"/>
    </source>
</evidence>
<dbReference type="InterPro" id="IPR025542">
    <property type="entry name" value="YacH"/>
</dbReference>
<gene>
    <name evidence="2" type="primary">mcsA</name>
    <name evidence="2" type="ORF">CAFE_22780</name>
    <name evidence="3" type="ORF">HCR03_01800</name>
</gene>
<dbReference type="PIRSF" id="PIRSF015034">
    <property type="entry name" value="YacH"/>
    <property type="match status" value="1"/>
</dbReference>
<dbReference type="PANTHER" id="PTHR38430">
    <property type="entry name" value="PROTEIN-ARGININE KINASE ACTIVATOR PROTEIN"/>
    <property type="match status" value="1"/>
</dbReference>
<dbReference type="Gene3D" id="4.10.860.10">
    <property type="entry name" value="UVR domain"/>
    <property type="match status" value="1"/>
</dbReference>
<dbReference type="PROSITE" id="PS50151">
    <property type="entry name" value="UVR"/>
    <property type="match status" value="1"/>
</dbReference>
<dbReference type="PANTHER" id="PTHR38430:SF1">
    <property type="entry name" value="PROTEIN-ARGININE KINASE ACTIVATOR PROTEIN"/>
    <property type="match status" value="1"/>
</dbReference>
<dbReference type="GO" id="GO:0005507">
    <property type="term" value="F:copper ion binding"/>
    <property type="evidence" value="ECO:0007669"/>
    <property type="project" value="TreeGrafter"/>
</dbReference>
<protein>
    <submittedName>
        <fullName evidence="2">Protein-arginine kinase activator protein</fullName>
    </submittedName>
    <submittedName>
        <fullName evidence="3">UvrB/UvrC motif-containing protein</fullName>
    </submittedName>
</protein>
<keyword evidence="4" id="KW-1185">Reference proteome</keyword>
<keyword evidence="2" id="KW-0418">Kinase</keyword>
<dbReference type="GO" id="GO:0046870">
    <property type="term" value="F:cadmium ion binding"/>
    <property type="evidence" value="ECO:0007669"/>
    <property type="project" value="TreeGrafter"/>
</dbReference>
<reference evidence="3 5" key="2">
    <citation type="submission" date="2020-08" db="EMBL/GenBank/DDBJ databases">
        <title>The isolate Caproiciproducens sp. 7D4C2 produces n-caproate at mildly acidic conditions from hexoses: genome and rBOX comparison with related strains and chain-elongating bacteria.</title>
        <authorList>
            <person name="Esquivel-Elizondo S."/>
            <person name="Bagci C."/>
            <person name="Temovska M."/>
            <person name="Jeon B.S."/>
            <person name="Bessarab I."/>
            <person name="Williams R.B.H."/>
            <person name="Huson D.H."/>
            <person name="Angenent L.T."/>
        </authorList>
    </citation>
    <scope>NUCLEOTIDE SEQUENCE [LARGE SCALE GENOMIC DNA]</scope>
    <source>
        <strain evidence="3 5">7D4C2</strain>
    </source>
</reference>
<dbReference type="EMBL" id="VWXL01000058">
    <property type="protein sequence ID" value="MVB11558.1"/>
    <property type="molecule type" value="Genomic_DNA"/>
</dbReference>
<evidence type="ECO:0000259" key="1">
    <source>
        <dbReference type="PROSITE" id="PS50151"/>
    </source>
</evidence>
<evidence type="ECO:0000313" key="2">
    <source>
        <dbReference type="EMBL" id="MVB11558.1"/>
    </source>
</evidence>
<feature type="domain" description="UVR" evidence="1">
    <location>
        <begin position="127"/>
        <end position="162"/>
    </location>
</feature>
<dbReference type="EMBL" id="CP060286">
    <property type="protein sequence ID" value="QNK41072.1"/>
    <property type="molecule type" value="Genomic_DNA"/>
</dbReference>
<dbReference type="GO" id="GO:0016301">
    <property type="term" value="F:kinase activity"/>
    <property type="evidence" value="ECO:0007669"/>
    <property type="project" value="UniProtKB-KW"/>
</dbReference>
<dbReference type="Pfam" id="PF02151">
    <property type="entry name" value="UVR"/>
    <property type="match status" value="1"/>
</dbReference>
<dbReference type="KEGG" id="cfem:HCR03_01800"/>
<dbReference type="GO" id="GO:0008270">
    <property type="term" value="F:zinc ion binding"/>
    <property type="evidence" value="ECO:0007669"/>
    <property type="project" value="TreeGrafter"/>
</dbReference>
<name>A0A6N8I0W3_9FIRM</name>
<sequence length="164" mass="18015">MLCESCGRNPSVIRVKAIVDGEPVECALCAECARELGYANLLFVLGFENDGVLNDFFPGEPNESEALRCRCCGASFQDILRSGKVGCAQCYRTFAARLAPFIRRIHGSVSHRGKTAGGGDLPQVAPKAQLSVMHQRLREAIQSEDFEQAAVLRDRIHEMEEGEK</sequence>
<accession>A0A6N8I0W3</accession>
<accession>A0A7G8TBT1</accession>
<evidence type="ECO:0000313" key="4">
    <source>
        <dbReference type="Proteomes" id="UP000469440"/>
    </source>
</evidence>
<proteinExistence type="predicted"/>
<dbReference type="AlphaFoldDB" id="A0A6N8I0W3"/>
<dbReference type="RefSeq" id="WP_066643877.1">
    <property type="nucleotide sequence ID" value="NZ_CP060286.1"/>
</dbReference>
<dbReference type="GO" id="GO:0050897">
    <property type="term" value="F:cobalt ion binding"/>
    <property type="evidence" value="ECO:0007669"/>
    <property type="project" value="TreeGrafter"/>
</dbReference>